<accession>A0ABD6EVW6</accession>
<comment type="caution">
    <text evidence="2">The sequence shown here is derived from an EMBL/GenBank/DDBJ whole genome shotgun (WGS) entry which is preliminary data.</text>
</comment>
<organism evidence="2 3">
    <name type="scientific">Gnathostoma spinigerum</name>
    <dbReference type="NCBI Taxonomy" id="75299"/>
    <lineage>
        <taxon>Eukaryota</taxon>
        <taxon>Metazoa</taxon>
        <taxon>Ecdysozoa</taxon>
        <taxon>Nematoda</taxon>
        <taxon>Chromadorea</taxon>
        <taxon>Rhabditida</taxon>
        <taxon>Spirurina</taxon>
        <taxon>Gnathostomatomorpha</taxon>
        <taxon>Gnathostomatoidea</taxon>
        <taxon>Gnathostomatidae</taxon>
        <taxon>Gnathostoma</taxon>
    </lineage>
</organism>
<feature type="compositionally biased region" description="Low complexity" evidence="1">
    <location>
        <begin position="46"/>
        <end position="57"/>
    </location>
</feature>
<evidence type="ECO:0000313" key="3">
    <source>
        <dbReference type="Proteomes" id="UP001608902"/>
    </source>
</evidence>
<dbReference type="AlphaFoldDB" id="A0ABD6EVW6"/>
<dbReference type="Proteomes" id="UP001608902">
    <property type="component" value="Unassembled WGS sequence"/>
</dbReference>
<reference evidence="2 3" key="1">
    <citation type="submission" date="2024-08" db="EMBL/GenBank/DDBJ databases">
        <title>Gnathostoma spinigerum genome.</title>
        <authorList>
            <person name="Gonzalez-Bertolin B."/>
            <person name="Monzon S."/>
            <person name="Zaballos A."/>
            <person name="Jimenez P."/>
            <person name="Dekumyoy P."/>
            <person name="Varona S."/>
            <person name="Cuesta I."/>
            <person name="Sumanam S."/>
            <person name="Adisakwattana P."/>
            <person name="Gasser R.B."/>
            <person name="Hernandez-Gonzalez A."/>
            <person name="Young N.D."/>
            <person name="Perteguer M.J."/>
        </authorList>
    </citation>
    <scope>NUCLEOTIDE SEQUENCE [LARGE SCALE GENOMIC DNA]</scope>
    <source>
        <strain evidence="2">AL3</strain>
        <tissue evidence="2">Liver</tissue>
    </source>
</reference>
<feature type="region of interest" description="Disordered" evidence="1">
    <location>
        <begin position="1"/>
        <end position="118"/>
    </location>
</feature>
<sequence>MGDTGNRIYGVPEVCGPQGAPPEPQHVIISSPARGFIHSPPEPRPRVSLPPDSPRLSRPQRDSESQLDDVPSSLPATYPRSSSFPVRRYSSRQASSLSSTSFQPQTNNNNNVSSSSHDVNLDELCESWTRQIAQLASQNDK</sequence>
<protein>
    <submittedName>
        <fullName evidence="2">Uncharacterized protein</fullName>
    </submittedName>
</protein>
<evidence type="ECO:0000313" key="2">
    <source>
        <dbReference type="EMBL" id="MFH4982329.1"/>
    </source>
</evidence>
<gene>
    <name evidence="2" type="ORF">AB6A40_009038</name>
</gene>
<evidence type="ECO:0000256" key="1">
    <source>
        <dbReference type="SAM" id="MobiDB-lite"/>
    </source>
</evidence>
<proteinExistence type="predicted"/>
<dbReference type="EMBL" id="JBGFUD010009013">
    <property type="protein sequence ID" value="MFH4982329.1"/>
    <property type="molecule type" value="Genomic_DNA"/>
</dbReference>
<keyword evidence="3" id="KW-1185">Reference proteome</keyword>
<feature type="compositionally biased region" description="Low complexity" evidence="1">
    <location>
        <begin position="87"/>
        <end position="116"/>
    </location>
</feature>
<name>A0ABD6EVW6_9BILA</name>